<protein>
    <submittedName>
        <fullName evidence="1">Uncharacterized protein</fullName>
    </submittedName>
</protein>
<name>A0A6H3FBV0_9BACT</name>
<dbReference type="RefSeq" id="WP_118230214.1">
    <property type="nucleotide sequence ID" value="NZ_JAQDZC010000012.1"/>
</dbReference>
<keyword evidence="2" id="KW-1185">Reference proteome</keyword>
<dbReference type="AlphaFoldDB" id="A0A6H3FBV0"/>
<sequence>MSLTLEELVETAIENQRVILELELKKKGVPLNYLDENGQYTLRYPDGHTETMSLNEAQQQVR</sequence>
<gene>
    <name evidence="1" type="ORF">EB812_05185</name>
</gene>
<evidence type="ECO:0000313" key="2">
    <source>
        <dbReference type="Proteomes" id="UP000292919"/>
    </source>
</evidence>
<accession>A0A6H3FBV0</accession>
<reference evidence="1 2" key="1">
    <citation type="submission" date="2018-12" db="EMBL/GenBank/DDBJ databases">
        <title>First genome draft of Desulfovibrio legallis sp. nov.</title>
        <authorList>
            <person name="Ben Dhia O."/>
            <person name="Najjari A."/>
            <person name="Ferjani R."/>
            <person name="Fhoula I."/>
            <person name="Fardeau M.-L."/>
            <person name="Boudabbous A."/>
            <person name="Ouzari H.I."/>
        </authorList>
    </citation>
    <scope>NUCLEOTIDE SEQUENCE [LARGE SCALE GENOMIC DNA]</scope>
    <source>
        <strain evidence="1 2">H1T</strain>
    </source>
</reference>
<organism evidence="1 2">
    <name type="scientific">Desulfovibrio legallii</name>
    <dbReference type="NCBI Taxonomy" id="571438"/>
    <lineage>
        <taxon>Bacteria</taxon>
        <taxon>Pseudomonadati</taxon>
        <taxon>Thermodesulfobacteriota</taxon>
        <taxon>Desulfovibrionia</taxon>
        <taxon>Desulfovibrionales</taxon>
        <taxon>Desulfovibrionaceae</taxon>
        <taxon>Desulfovibrio</taxon>
    </lineage>
</organism>
<proteinExistence type="predicted"/>
<evidence type="ECO:0000313" key="1">
    <source>
        <dbReference type="EMBL" id="TBH80529.1"/>
    </source>
</evidence>
<dbReference type="EMBL" id="SIXC01000005">
    <property type="protein sequence ID" value="TBH80529.1"/>
    <property type="molecule type" value="Genomic_DNA"/>
</dbReference>
<dbReference type="Proteomes" id="UP000292919">
    <property type="component" value="Unassembled WGS sequence"/>
</dbReference>
<comment type="caution">
    <text evidence="1">The sequence shown here is derived from an EMBL/GenBank/DDBJ whole genome shotgun (WGS) entry which is preliminary data.</text>
</comment>